<evidence type="ECO:0000256" key="1">
    <source>
        <dbReference type="SAM" id="MobiDB-lite"/>
    </source>
</evidence>
<dbReference type="OrthoDB" id="44820at2759"/>
<reference evidence="2" key="1">
    <citation type="submission" date="2017-07" db="EMBL/GenBank/DDBJ databases">
        <title>Taro Niue Genome Assembly and Annotation.</title>
        <authorList>
            <person name="Atibalentja N."/>
            <person name="Keating K."/>
            <person name="Fields C.J."/>
        </authorList>
    </citation>
    <scope>NUCLEOTIDE SEQUENCE</scope>
    <source>
        <strain evidence="2">Niue_2</strain>
        <tissue evidence="2">Leaf</tissue>
    </source>
</reference>
<dbReference type="InterPro" id="IPR018790">
    <property type="entry name" value="DUF2358"/>
</dbReference>
<feature type="region of interest" description="Disordered" evidence="1">
    <location>
        <begin position="1"/>
        <end position="35"/>
    </location>
</feature>
<dbReference type="Proteomes" id="UP000652761">
    <property type="component" value="Unassembled WGS sequence"/>
</dbReference>
<sequence length="302" mass="34260">MASSSSLLPNYLSAPPRHLPRPRRRPSDVICSSLDPPPAVVLAVTAKRAAVDTLATPDNKQHRPPPPPPTPLRGQDDTRHHHHYASSGNDDQRDEFYLNLGTAVRTLRDDLPALFSRDLNYHIYRDDITFADPLNTFQGIDNYRRIFWALRFHGRMLFKEIGLDVLRIWQLSDDVILIRWNLKGVPRVPWEARGQFQGTSRYKLDRRGKIYEHRVDNLAFNFPKMVPAGSAAVLDLVTASACPPVAMRSSNPNLRFLPRWGLLGDAAAYECSWVEFYRAVKETIDQSEHFPAGTQDGLLPCS</sequence>
<organism evidence="2 3">
    <name type="scientific">Colocasia esculenta</name>
    <name type="common">Wild taro</name>
    <name type="synonym">Arum esculentum</name>
    <dbReference type="NCBI Taxonomy" id="4460"/>
    <lineage>
        <taxon>Eukaryota</taxon>
        <taxon>Viridiplantae</taxon>
        <taxon>Streptophyta</taxon>
        <taxon>Embryophyta</taxon>
        <taxon>Tracheophyta</taxon>
        <taxon>Spermatophyta</taxon>
        <taxon>Magnoliopsida</taxon>
        <taxon>Liliopsida</taxon>
        <taxon>Araceae</taxon>
        <taxon>Aroideae</taxon>
        <taxon>Colocasieae</taxon>
        <taxon>Colocasia</taxon>
    </lineage>
</organism>
<feature type="region of interest" description="Disordered" evidence="1">
    <location>
        <begin position="53"/>
        <end position="90"/>
    </location>
</feature>
<evidence type="ECO:0000313" key="2">
    <source>
        <dbReference type="EMBL" id="MQL84687.1"/>
    </source>
</evidence>
<protein>
    <submittedName>
        <fullName evidence="2">Uncharacterized protein</fullName>
    </submittedName>
</protein>
<dbReference type="SUPFAM" id="SSF54427">
    <property type="entry name" value="NTF2-like"/>
    <property type="match status" value="1"/>
</dbReference>
<dbReference type="InterPro" id="IPR032710">
    <property type="entry name" value="NTF2-like_dom_sf"/>
</dbReference>
<dbReference type="PANTHER" id="PTHR31094">
    <property type="entry name" value="RIKEN CDNA 2310061I04 GENE"/>
    <property type="match status" value="1"/>
</dbReference>
<gene>
    <name evidence="2" type="ORF">Taro_017194</name>
</gene>
<proteinExistence type="predicted"/>
<accession>A0A843UQJ2</accession>
<dbReference type="Pfam" id="PF10184">
    <property type="entry name" value="DUF2358"/>
    <property type="match status" value="1"/>
</dbReference>
<dbReference type="PANTHER" id="PTHR31094:SF3">
    <property type="entry name" value="OS04G0613300 PROTEIN"/>
    <property type="match status" value="1"/>
</dbReference>
<dbReference type="Gene3D" id="3.10.450.50">
    <property type="match status" value="1"/>
</dbReference>
<dbReference type="EMBL" id="NMUH01000779">
    <property type="protein sequence ID" value="MQL84687.1"/>
    <property type="molecule type" value="Genomic_DNA"/>
</dbReference>
<comment type="caution">
    <text evidence="2">The sequence shown here is derived from an EMBL/GenBank/DDBJ whole genome shotgun (WGS) entry which is preliminary data.</text>
</comment>
<dbReference type="AlphaFoldDB" id="A0A843UQJ2"/>
<keyword evidence="3" id="KW-1185">Reference proteome</keyword>
<name>A0A843UQJ2_COLES</name>
<evidence type="ECO:0000313" key="3">
    <source>
        <dbReference type="Proteomes" id="UP000652761"/>
    </source>
</evidence>